<dbReference type="Pfam" id="PF01464">
    <property type="entry name" value="SLT"/>
    <property type="match status" value="1"/>
</dbReference>
<reference evidence="4" key="1">
    <citation type="journal article" date="2020" name="mSystems">
        <title>Genome- and Community-Level Interaction Insights into Carbon Utilization and Element Cycling Functions of Hydrothermarchaeota in Hydrothermal Sediment.</title>
        <authorList>
            <person name="Zhou Z."/>
            <person name="Liu Y."/>
            <person name="Xu W."/>
            <person name="Pan J."/>
            <person name="Luo Z.H."/>
            <person name="Li M."/>
        </authorList>
    </citation>
    <scope>NUCLEOTIDE SEQUENCE [LARGE SCALE GENOMIC DNA]</scope>
    <source>
        <strain evidence="4">SpSt-349</strain>
    </source>
</reference>
<dbReference type="PROSITE" id="PS51782">
    <property type="entry name" value="LYSM"/>
    <property type="match status" value="2"/>
</dbReference>
<dbReference type="SUPFAM" id="SSF53955">
    <property type="entry name" value="Lysozyme-like"/>
    <property type="match status" value="1"/>
</dbReference>
<dbReference type="FunFam" id="1.10.530.10:FF:000051">
    <property type="entry name" value="Lytic transglycosylase, SLT, LysM and LysM domain-containing"/>
    <property type="match status" value="1"/>
</dbReference>
<dbReference type="InterPro" id="IPR018392">
    <property type="entry name" value="LysM"/>
</dbReference>
<dbReference type="AlphaFoldDB" id="A0A831UER2"/>
<dbReference type="SUPFAM" id="SSF54106">
    <property type="entry name" value="LysM domain"/>
    <property type="match status" value="2"/>
</dbReference>
<evidence type="ECO:0000313" key="4">
    <source>
        <dbReference type="EMBL" id="HEN43455.1"/>
    </source>
</evidence>
<dbReference type="Gene3D" id="3.10.350.10">
    <property type="entry name" value="LysM domain"/>
    <property type="match status" value="2"/>
</dbReference>
<feature type="domain" description="LysM" evidence="3">
    <location>
        <begin position="443"/>
        <end position="487"/>
    </location>
</feature>
<comment type="similarity">
    <text evidence="1">Belongs to the transglycosylase Slt family.</text>
</comment>
<dbReference type="PANTHER" id="PTHR37423:SF2">
    <property type="entry name" value="MEMBRANE-BOUND LYTIC MUREIN TRANSGLYCOSYLASE C"/>
    <property type="match status" value="1"/>
</dbReference>
<evidence type="ECO:0000259" key="3">
    <source>
        <dbReference type="PROSITE" id="PS51782"/>
    </source>
</evidence>
<accession>A0A831UER2</accession>
<name>A0A831UER2_GEOME</name>
<dbReference type="Pfam" id="PF01476">
    <property type="entry name" value="LysM"/>
    <property type="match status" value="2"/>
</dbReference>
<protein>
    <submittedName>
        <fullName evidence="4">LysM peptidoglycan-binding domain-containing protein</fullName>
    </submittedName>
</protein>
<evidence type="ECO:0000256" key="2">
    <source>
        <dbReference type="SAM" id="MobiDB-lite"/>
    </source>
</evidence>
<evidence type="ECO:0000256" key="1">
    <source>
        <dbReference type="ARBA" id="ARBA00007734"/>
    </source>
</evidence>
<dbReference type="InterPro" id="IPR008258">
    <property type="entry name" value="Transglycosylase_SLT_dom_1"/>
</dbReference>
<dbReference type="Gene3D" id="1.10.530.10">
    <property type="match status" value="1"/>
</dbReference>
<comment type="caution">
    <text evidence="4">The sequence shown here is derived from an EMBL/GenBank/DDBJ whole genome shotgun (WGS) entry which is preliminary data.</text>
</comment>
<dbReference type="CDD" id="cd16894">
    <property type="entry name" value="MltD-like"/>
    <property type="match status" value="1"/>
</dbReference>
<dbReference type="PANTHER" id="PTHR37423">
    <property type="entry name" value="SOLUBLE LYTIC MUREIN TRANSGLYCOSYLASE-RELATED"/>
    <property type="match status" value="1"/>
</dbReference>
<sequence>MKKAVLLLVIGLFPVFPVLASETRHSPLMELAALGSASTLPDLSGSMPAGFDSRSRGGAAGTAGRRTGSLEASMRDLIVIEEQMDSDDDFELKLPEESLPESDIPLTLNAQVEYFIRYFQTSGRKGFAKWLSRSERYIPMMKEVLKKHELPEDLVYLAMIESGFTPHAVSVASAVGPWQFISGTGKRYDLRIDQWIDERRDPLKSTVAAALYLKELYAMFNNDWYLAAAGYNAGENKILRAIDRYNTRDFWEISKGSYLKRETKEYVPKLLAAAIIAKEPARHGFADVAYLPPIEFDTVTIPSRTDLEVAAKLIDVDYQVLKELNPELRRWCTPPNYPGYELKIPKGKKRDFEQAYAQLPEDQRYTERIVYARYRARKKDTLASIASRYGTTPQALAEVNRLKVTAKVRGRTLLVPVAAEKEPAVQTAKAAAPRKESPKEFNKYYTVKKGDTIASLARKFNISARILAAWNDLKGKMALRPGKRLIIAKYMEKKGTMVPVSGGGNG</sequence>
<gene>
    <name evidence="4" type="ORF">ENQ87_13985</name>
</gene>
<organism evidence="4">
    <name type="scientific">Geobacter metallireducens</name>
    <dbReference type="NCBI Taxonomy" id="28232"/>
    <lineage>
        <taxon>Bacteria</taxon>
        <taxon>Pseudomonadati</taxon>
        <taxon>Thermodesulfobacteriota</taxon>
        <taxon>Desulfuromonadia</taxon>
        <taxon>Geobacterales</taxon>
        <taxon>Geobacteraceae</taxon>
        <taxon>Geobacter</taxon>
    </lineage>
</organism>
<feature type="domain" description="LysM" evidence="3">
    <location>
        <begin position="372"/>
        <end position="416"/>
    </location>
</feature>
<feature type="region of interest" description="Disordered" evidence="2">
    <location>
        <begin position="45"/>
        <end position="67"/>
    </location>
</feature>
<dbReference type="CDD" id="cd00118">
    <property type="entry name" value="LysM"/>
    <property type="match status" value="2"/>
</dbReference>
<proteinExistence type="inferred from homology"/>
<dbReference type="SMART" id="SM00257">
    <property type="entry name" value="LysM"/>
    <property type="match status" value="2"/>
</dbReference>
<dbReference type="InterPro" id="IPR023346">
    <property type="entry name" value="Lysozyme-like_dom_sf"/>
</dbReference>
<dbReference type="InterPro" id="IPR036779">
    <property type="entry name" value="LysM_dom_sf"/>
</dbReference>
<dbReference type="EMBL" id="DSOV01000062">
    <property type="protein sequence ID" value="HEN43455.1"/>
    <property type="molecule type" value="Genomic_DNA"/>
</dbReference>